<evidence type="ECO:0000313" key="1">
    <source>
        <dbReference type="EMBL" id="JAH17882.1"/>
    </source>
</evidence>
<dbReference type="EMBL" id="GBXM01090695">
    <property type="protein sequence ID" value="JAH17882.1"/>
    <property type="molecule type" value="Transcribed_RNA"/>
</dbReference>
<organism evidence="1">
    <name type="scientific">Anguilla anguilla</name>
    <name type="common">European freshwater eel</name>
    <name type="synonym">Muraena anguilla</name>
    <dbReference type="NCBI Taxonomy" id="7936"/>
    <lineage>
        <taxon>Eukaryota</taxon>
        <taxon>Metazoa</taxon>
        <taxon>Chordata</taxon>
        <taxon>Craniata</taxon>
        <taxon>Vertebrata</taxon>
        <taxon>Euteleostomi</taxon>
        <taxon>Actinopterygii</taxon>
        <taxon>Neopterygii</taxon>
        <taxon>Teleostei</taxon>
        <taxon>Anguilliformes</taxon>
        <taxon>Anguillidae</taxon>
        <taxon>Anguilla</taxon>
    </lineage>
</organism>
<protein>
    <submittedName>
        <fullName evidence="1">Uncharacterized protein</fullName>
    </submittedName>
</protein>
<proteinExistence type="predicted"/>
<name>A0A0E9QN31_ANGAN</name>
<sequence>MCVSVCGWVVPADACIINALVSCQCSPSVPNLSVIFGRSSDGYINYMAGIFYAL</sequence>
<dbReference type="EMBL" id="GBXM01105262">
    <property type="protein sequence ID" value="JAH03315.1"/>
    <property type="molecule type" value="Transcribed_RNA"/>
</dbReference>
<accession>A0A0E9QN31</accession>
<dbReference type="AlphaFoldDB" id="A0A0E9QN31"/>
<reference evidence="1" key="2">
    <citation type="journal article" date="2015" name="Fish Shellfish Immunol.">
        <title>Early steps in the European eel (Anguilla anguilla)-Vibrio vulnificus interaction in the gills: Role of the RtxA13 toxin.</title>
        <authorList>
            <person name="Callol A."/>
            <person name="Pajuelo D."/>
            <person name="Ebbesson L."/>
            <person name="Teles M."/>
            <person name="MacKenzie S."/>
            <person name="Amaro C."/>
        </authorList>
    </citation>
    <scope>NUCLEOTIDE SEQUENCE</scope>
</reference>
<reference evidence="1" key="1">
    <citation type="submission" date="2014-11" db="EMBL/GenBank/DDBJ databases">
        <authorList>
            <person name="Amaro Gonzalez C."/>
        </authorList>
    </citation>
    <scope>NUCLEOTIDE SEQUENCE</scope>
</reference>